<dbReference type="AlphaFoldDB" id="A0A8X6Y405"/>
<comment type="caution">
    <text evidence="1">The sequence shown here is derived from an EMBL/GenBank/DDBJ whole genome shotgun (WGS) entry which is preliminary data.</text>
</comment>
<organism evidence="1 2">
    <name type="scientific">Trichonephila inaurata madagascariensis</name>
    <dbReference type="NCBI Taxonomy" id="2747483"/>
    <lineage>
        <taxon>Eukaryota</taxon>
        <taxon>Metazoa</taxon>
        <taxon>Ecdysozoa</taxon>
        <taxon>Arthropoda</taxon>
        <taxon>Chelicerata</taxon>
        <taxon>Arachnida</taxon>
        <taxon>Araneae</taxon>
        <taxon>Araneomorphae</taxon>
        <taxon>Entelegynae</taxon>
        <taxon>Araneoidea</taxon>
        <taxon>Nephilidae</taxon>
        <taxon>Trichonephila</taxon>
        <taxon>Trichonephila inaurata</taxon>
    </lineage>
</organism>
<evidence type="ECO:0000313" key="2">
    <source>
        <dbReference type="Proteomes" id="UP000886998"/>
    </source>
</evidence>
<reference evidence="1" key="1">
    <citation type="submission" date="2020-08" db="EMBL/GenBank/DDBJ databases">
        <title>Multicomponent nature underlies the extraordinary mechanical properties of spider dragline silk.</title>
        <authorList>
            <person name="Kono N."/>
            <person name="Nakamura H."/>
            <person name="Mori M."/>
            <person name="Yoshida Y."/>
            <person name="Ohtoshi R."/>
            <person name="Malay A.D."/>
            <person name="Moran D.A.P."/>
            <person name="Tomita M."/>
            <person name="Numata K."/>
            <person name="Arakawa K."/>
        </authorList>
    </citation>
    <scope>NUCLEOTIDE SEQUENCE</scope>
</reference>
<dbReference type="Proteomes" id="UP000886998">
    <property type="component" value="Unassembled WGS sequence"/>
</dbReference>
<dbReference type="EMBL" id="BMAV01015169">
    <property type="protein sequence ID" value="GFY64276.1"/>
    <property type="molecule type" value="Genomic_DNA"/>
</dbReference>
<accession>A0A8X6Y405</accession>
<protein>
    <submittedName>
        <fullName evidence="1">Uncharacterized protein</fullName>
    </submittedName>
</protein>
<evidence type="ECO:0000313" key="1">
    <source>
        <dbReference type="EMBL" id="GFY64276.1"/>
    </source>
</evidence>
<keyword evidence="2" id="KW-1185">Reference proteome</keyword>
<name>A0A8X6Y405_9ARAC</name>
<proteinExistence type="predicted"/>
<sequence>MFYELIPTCSEDVLANSLPVALECDTCKHISGFQSPHVGGDEEIGVSVQISTSLSHCGSTCKGKKMQMPRDGLTVTKEKCIGALDVWNIRNNNLTRIAKGK</sequence>
<gene>
    <name evidence="1" type="ORF">TNIN_90911</name>
</gene>